<keyword evidence="2 4" id="KW-0238">DNA-binding</keyword>
<name>A0ABN2YMU3_9ACTN</name>
<dbReference type="InterPro" id="IPR041484">
    <property type="entry name" value="TetR_C_25"/>
</dbReference>
<feature type="domain" description="HTH tetR-type" evidence="5">
    <location>
        <begin position="11"/>
        <end position="71"/>
    </location>
</feature>
<organism evidence="6 7">
    <name type="scientific">Streptomyces synnematoformans</name>
    <dbReference type="NCBI Taxonomy" id="415721"/>
    <lineage>
        <taxon>Bacteria</taxon>
        <taxon>Bacillati</taxon>
        <taxon>Actinomycetota</taxon>
        <taxon>Actinomycetes</taxon>
        <taxon>Kitasatosporales</taxon>
        <taxon>Streptomycetaceae</taxon>
        <taxon>Streptomyces</taxon>
    </lineage>
</organism>
<dbReference type="PANTHER" id="PTHR30055">
    <property type="entry name" value="HTH-TYPE TRANSCRIPTIONAL REGULATOR RUTR"/>
    <property type="match status" value="1"/>
</dbReference>
<reference evidence="7" key="1">
    <citation type="journal article" date="2019" name="Int. J. Syst. Evol. Microbiol.">
        <title>The Global Catalogue of Microorganisms (GCM) 10K type strain sequencing project: providing services to taxonomists for standard genome sequencing and annotation.</title>
        <authorList>
            <consortium name="The Broad Institute Genomics Platform"/>
            <consortium name="The Broad Institute Genome Sequencing Center for Infectious Disease"/>
            <person name="Wu L."/>
            <person name="Ma J."/>
        </authorList>
    </citation>
    <scope>NUCLEOTIDE SEQUENCE [LARGE SCALE GENOMIC DNA]</scope>
    <source>
        <strain evidence="7">JCM 15481</strain>
    </source>
</reference>
<dbReference type="PROSITE" id="PS50977">
    <property type="entry name" value="HTH_TETR_2"/>
    <property type="match status" value="1"/>
</dbReference>
<dbReference type="EMBL" id="BAAAPF010000126">
    <property type="protein sequence ID" value="GAA2129805.1"/>
    <property type="molecule type" value="Genomic_DNA"/>
</dbReference>
<dbReference type="Proteomes" id="UP001500443">
    <property type="component" value="Unassembled WGS sequence"/>
</dbReference>
<dbReference type="Pfam" id="PF00440">
    <property type="entry name" value="TetR_N"/>
    <property type="match status" value="1"/>
</dbReference>
<gene>
    <name evidence="6" type="ORF">GCM10009802_37700</name>
</gene>
<keyword evidence="7" id="KW-1185">Reference proteome</keyword>
<evidence type="ECO:0000313" key="7">
    <source>
        <dbReference type="Proteomes" id="UP001500443"/>
    </source>
</evidence>
<evidence type="ECO:0000259" key="5">
    <source>
        <dbReference type="PROSITE" id="PS50977"/>
    </source>
</evidence>
<dbReference type="Gene3D" id="1.10.357.10">
    <property type="entry name" value="Tetracycline Repressor, domain 2"/>
    <property type="match status" value="1"/>
</dbReference>
<accession>A0ABN2YMU3</accession>
<evidence type="ECO:0000256" key="1">
    <source>
        <dbReference type="ARBA" id="ARBA00023015"/>
    </source>
</evidence>
<keyword evidence="1" id="KW-0805">Transcription regulation</keyword>
<sequence length="222" mass="23580">MLYMRSIPDDRTARAAIRDEALRLFAERDPDAVSVRQVAAAAGVSPALVVHHFGGKDGLRREVDAYVVATFEALLGELTGEGSAMLTDPAAGGTLSEALLRHLPADLPLGAYLRRLLLTGGEASRALFRGLFELSGRTLAALAEAGVAARGRDPEVRAAFLLANDLAVFLLRDHLTGVLGTDPLSEEGVVRWAPEMLAIYGGGLLATPEEEPEREPEEEGTA</sequence>
<proteinExistence type="predicted"/>
<feature type="DNA-binding region" description="H-T-H motif" evidence="4">
    <location>
        <begin position="34"/>
        <end position="53"/>
    </location>
</feature>
<protein>
    <recommendedName>
        <fullName evidence="5">HTH tetR-type domain-containing protein</fullName>
    </recommendedName>
</protein>
<dbReference type="InterPro" id="IPR001647">
    <property type="entry name" value="HTH_TetR"/>
</dbReference>
<evidence type="ECO:0000313" key="6">
    <source>
        <dbReference type="EMBL" id="GAA2129805.1"/>
    </source>
</evidence>
<dbReference type="InterPro" id="IPR050109">
    <property type="entry name" value="HTH-type_TetR-like_transc_reg"/>
</dbReference>
<comment type="caution">
    <text evidence="6">The sequence shown here is derived from an EMBL/GenBank/DDBJ whole genome shotgun (WGS) entry which is preliminary data.</text>
</comment>
<keyword evidence="3" id="KW-0804">Transcription</keyword>
<dbReference type="PANTHER" id="PTHR30055:SF234">
    <property type="entry name" value="HTH-TYPE TRANSCRIPTIONAL REGULATOR BETI"/>
    <property type="match status" value="1"/>
</dbReference>
<evidence type="ECO:0000256" key="2">
    <source>
        <dbReference type="ARBA" id="ARBA00023125"/>
    </source>
</evidence>
<evidence type="ECO:0000256" key="3">
    <source>
        <dbReference type="ARBA" id="ARBA00023163"/>
    </source>
</evidence>
<dbReference type="Pfam" id="PF17933">
    <property type="entry name" value="TetR_C_25"/>
    <property type="match status" value="1"/>
</dbReference>
<dbReference type="SUPFAM" id="SSF46689">
    <property type="entry name" value="Homeodomain-like"/>
    <property type="match status" value="1"/>
</dbReference>
<dbReference type="InterPro" id="IPR009057">
    <property type="entry name" value="Homeodomain-like_sf"/>
</dbReference>
<evidence type="ECO:0000256" key="4">
    <source>
        <dbReference type="PROSITE-ProRule" id="PRU00335"/>
    </source>
</evidence>